<dbReference type="PROSITE" id="PS50005">
    <property type="entry name" value="TPR"/>
    <property type="match status" value="1"/>
</dbReference>
<dbReference type="Proteomes" id="UP000002009">
    <property type="component" value="Chromosome 15"/>
</dbReference>
<dbReference type="InParanoid" id="C1EHQ2"/>
<evidence type="ECO:0000313" key="2">
    <source>
        <dbReference type="EMBL" id="ACO67723.1"/>
    </source>
</evidence>
<dbReference type="OMA" id="EAYYLRC"/>
<dbReference type="InterPro" id="IPR011990">
    <property type="entry name" value="TPR-like_helical_dom_sf"/>
</dbReference>
<accession>C1EHQ2</accession>
<name>C1EHQ2_MICCC</name>
<dbReference type="GeneID" id="8249221"/>
<dbReference type="InterPro" id="IPR019734">
    <property type="entry name" value="TPR_rpt"/>
</dbReference>
<sequence length="243" mass="27277">MSTRFAARGVRGGNVRARALAQRIIAAAGDNGPEALNKDAKRRQMEMTPKGDDTPEQILRVSRGTSFEGLKAARRVALEQANAPGFDGDAEQRIGKINWAFDALVEESRAFFANAVEAKPDDADARYRMGNFYQTIEKFGEAEECYRRAIDLDPRHLDSCNNLAMILQAKGDEKSVDEAEAYYLRCVEIDDRCVDAMFNWATLKLHCRKDPDACRVLINQIVVIEPELKDHKLVKLLRGEEDA</sequence>
<dbReference type="PROSITE" id="PS50293">
    <property type="entry name" value="TPR_REGION"/>
    <property type="match status" value="1"/>
</dbReference>
<dbReference type="Pfam" id="PF00515">
    <property type="entry name" value="TPR_1"/>
    <property type="match status" value="1"/>
</dbReference>
<organism evidence="2 3">
    <name type="scientific">Micromonas commoda (strain RCC299 / NOUM17 / CCMP2709)</name>
    <name type="common">Picoplanktonic green alga</name>
    <dbReference type="NCBI Taxonomy" id="296587"/>
    <lineage>
        <taxon>Eukaryota</taxon>
        <taxon>Viridiplantae</taxon>
        <taxon>Chlorophyta</taxon>
        <taxon>Mamiellophyceae</taxon>
        <taxon>Mamiellales</taxon>
        <taxon>Mamiellaceae</taxon>
        <taxon>Micromonas</taxon>
    </lineage>
</organism>
<dbReference type="InterPro" id="IPR052943">
    <property type="entry name" value="TMTC_O-mannosyl-trnsfr"/>
</dbReference>
<evidence type="ECO:0000313" key="3">
    <source>
        <dbReference type="Proteomes" id="UP000002009"/>
    </source>
</evidence>
<gene>
    <name evidence="2" type="ORF">MICPUN_104245</name>
</gene>
<proteinExistence type="predicted"/>
<dbReference type="RefSeq" id="XP_002506465.1">
    <property type="nucleotide sequence ID" value="XM_002506419.1"/>
</dbReference>
<dbReference type="SMART" id="SM00028">
    <property type="entry name" value="TPR"/>
    <property type="match status" value="2"/>
</dbReference>
<dbReference type="PANTHER" id="PTHR44809">
    <property type="match status" value="1"/>
</dbReference>
<evidence type="ECO:0000256" key="1">
    <source>
        <dbReference type="PROSITE-ProRule" id="PRU00339"/>
    </source>
</evidence>
<dbReference type="Pfam" id="PF13181">
    <property type="entry name" value="TPR_8"/>
    <property type="match status" value="1"/>
</dbReference>
<keyword evidence="3" id="KW-1185">Reference proteome</keyword>
<dbReference type="STRING" id="296587.C1EHQ2"/>
<dbReference type="PANTHER" id="PTHR44809:SF1">
    <property type="entry name" value="PROTEIN O-MANNOSYL-TRANSFERASE TMTC1"/>
    <property type="match status" value="1"/>
</dbReference>
<dbReference type="Gene3D" id="1.25.40.10">
    <property type="entry name" value="Tetratricopeptide repeat domain"/>
    <property type="match status" value="1"/>
</dbReference>
<dbReference type="KEGG" id="mis:MICPUN_104245"/>
<dbReference type="SUPFAM" id="SSF48452">
    <property type="entry name" value="TPR-like"/>
    <property type="match status" value="1"/>
</dbReference>
<protein>
    <submittedName>
        <fullName evidence="2">Uncharacterized protein</fullName>
    </submittedName>
</protein>
<dbReference type="OrthoDB" id="19588at2759"/>
<feature type="repeat" description="TPR" evidence="1">
    <location>
        <begin position="123"/>
        <end position="156"/>
    </location>
</feature>
<dbReference type="EMBL" id="CP001333">
    <property type="protein sequence ID" value="ACO67723.1"/>
    <property type="molecule type" value="Genomic_DNA"/>
</dbReference>
<keyword evidence="1" id="KW-0802">TPR repeat</keyword>
<dbReference type="AlphaFoldDB" id="C1EHQ2"/>
<reference evidence="2 3" key="1">
    <citation type="journal article" date="2009" name="Science">
        <title>Green evolution and dynamic adaptations revealed by genomes of the marine picoeukaryotes Micromonas.</title>
        <authorList>
            <person name="Worden A.Z."/>
            <person name="Lee J.H."/>
            <person name="Mock T."/>
            <person name="Rouze P."/>
            <person name="Simmons M.P."/>
            <person name="Aerts A.L."/>
            <person name="Allen A.E."/>
            <person name="Cuvelier M.L."/>
            <person name="Derelle E."/>
            <person name="Everett M.V."/>
            <person name="Foulon E."/>
            <person name="Grimwood J."/>
            <person name="Gundlach H."/>
            <person name="Henrissat B."/>
            <person name="Napoli C."/>
            <person name="McDonald S.M."/>
            <person name="Parker M.S."/>
            <person name="Rombauts S."/>
            <person name="Salamov A."/>
            <person name="Von Dassow P."/>
            <person name="Badger J.H."/>
            <person name="Coutinho P.M."/>
            <person name="Demir E."/>
            <person name="Dubchak I."/>
            <person name="Gentemann C."/>
            <person name="Eikrem W."/>
            <person name="Gready J.E."/>
            <person name="John U."/>
            <person name="Lanier W."/>
            <person name="Lindquist E.A."/>
            <person name="Lucas S."/>
            <person name="Mayer K.F."/>
            <person name="Moreau H."/>
            <person name="Not F."/>
            <person name="Otillar R."/>
            <person name="Panaud O."/>
            <person name="Pangilinan J."/>
            <person name="Paulsen I."/>
            <person name="Piegu B."/>
            <person name="Poliakov A."/>
            <person name="Robbens S."/>
            <person name="Schmutz J."/>
            <person name="Toulza E."/>
            <person name="Wyss T."/>
            <person name="Zelensky A."/>
            <person name="Zhou K."/>
            <person name="Armbrust E.V."/>
            <person name="Bhattacharya D."/>
            <person name="Goodenough U.W."/>
            <person name="Van de Peer Y."/>
            <person name="Grigoriev I.V."/>
        </authorList>
    </citation>
    <scope>NUCLEOTIDE SEQUENCE [LARGE SCALE GENOMIC DNA]</scope>
    <source>
        <strain evidence="3">RCC299 / NOUM17</strain>
    </source>
</reference>